<dbReference type="GO" id="GO:0051082">
    <property type="term" value="F:unfolded protein binding"/>
    <property type="evidence" value="ECO:0007669"/>
    <property type="project" value="TreeGrafter"/>
</dbReference>
<dbReference type="WBParaSite" id="MhA1_Contig447.frz3.gene5">
    <property type="protein sequence ID" value="MhA1_Contig447.frz3.gene5"/>
    <property type="gene ID" value="MhA1_Contig447.frz3.gene5"/>
</dbReference>
<feature type="signal peptide" evidence="2">
    <location>
        <begin position="1"/>
        <end position="19"/>
    </location>
</feature>
<evidence type="ECO:0000313" key="4">
    <source>
        <dbReference type="Proteomes" id="UP000095281"/>
    </source>
</evidence>
<protein>
    <submittedName>
        <fullName evidence="5">J domain-containing protein</fullName>
    </submittedName>
</protein>
<dbReference type="PANTHER" id="PTHR43096:SF52">
    <property type="entry name" value="DNAJ HOMOLOG 1, MITOCHONDRIAL-RELATED"/>
    <property type="match status" value="1"/>
</dbReference>
<dbReference type="GO" id="GO:0042026">
    <property type="term" value="P:protein refolding"/>
    <property type="evidence" value="ECO:0007669"/>
    <property type="project" value="TreeGrafter"/>
</dbReference>
<proteinExistence type="predicted"/>
<dbReference type="GO" id="GO:0005737">
    <property type="term" value="C:cytoplasm"/>
    <property type="evidence" value="ECO:0007669"/>
    <property type="project" value="TreeGrafter"/>
</dbReference>
<keyword evidence="1" id="KW-0143">Chaperone</keyword>
<dbReference type="CDD" id="cd06257">
    <property type="entry name" value="DnaJ"/>
    <property type="match status" value="1"/>
</dbReference>
<dbReference type="SMART" id="SM00271">
    <property type="entry name" value="DnaJ"/>
    <property type="match status" value="1"/>
</dbReference>
<evidence type="ECO:0000313" key="5">
    <source>
        <dbReference type="WBParaSite" id="MhA1_Contig447.frz3.gene5"/>
    </source>
</evidence>
<dbReference type="PANTHER" id="PTHR43096">
    <property type="entry name" value="DNAJ HOMOLOG 1, MITOCHONDRIAL-RELATED"/>
    <property type="match status" value="1"/>
</dbReference>
<sequence>MYYFIYSLFLLVFLVIVESIINHYETLNVLQNATFDEIKTAYRKLIFKYHPDKNKNNPVALEFSKKINEAYEILKDEEKRENYDKELYANYQRKRDEGESSTGSGPASDPSINKLKIIVFSNKIFVQDKYGGALCTKELEINGDYNEITISGNNIQYDKQNLGSPNNFLKAKSVEIHLNGISTNISKEYMNYKFVEEKTDLLPITQKEIIVGTFNDIEMHVEDVDGSNRINVNGGSNIVLIFGH</sequence>
<name>A0A1I8BQT8_MELHA</name>
<dbReference type="PRINTS" id="PR00625">
    <property type="entry name" value="JDOMAIN"/>
</dbReference>
<dbReference type="InterPro" id="IPR036869">
    <property type="entry name" value="J_dom_sf"/>
</dbReference>
<accession>A0A1I8BQT8</accession>
<evidence type="ECO:0000259" key="3">
    <source>
        <dbReference type="PROSITE" id="PS50076"/>
    </source>
</evidence>
<evidence type="ECO:0000256" key="1">
    <source>
        <dbReference type="ARBA" id="ARBA00023186"/>
    </source>
</evidence>
<dbReference type="InterPro" id="IPR001623">
    <property type="entry name" value="DnaJ_domain"/>
</dbReference>
<dbReference type="Pfam" id="PF00226">
    <property type="entry name" value="DnaJ"/>
    <property type="match status" value="1"/>
</dbReference>
<reference evidence="5" key="1">
    <citation type="submission" date="2016-11" db="UniProtKB">
        <authorList>
            <consortium name="WormBaseParasite"/>
        </authorList>
    </citation>
    <scope>IDENTIFICATION</scope>
</reference>
<dbReference type="AlphaFoldDB" id="A0A1I8BQT8"/>
<organism evidence="4 5">
    <name type="scientific">Meloidogyne hapla</name>
    <name type="common">Root-knot nematode worm</name>
    <dbReference type="NCBI Taxonomy" id="6305"/>
    <lineage>
        <taxon>Eukaryota</taxon>
        <taxon>Metazoa</taxon>
        <taxon>Ecdysozoa</taxon>
        <taxon>Nematoda</taxon>
        <taxon>Chromadorea</taxon>
        <taxon>Rhabditida</taxon>
        <taxon>Tylenchina</taxon>
        <taxon>Tylenchomorpha</taxon>
        <taxon>Tylenchoidea</taxon>
        <taxon>Meloidogynidae</taxon>
        <taxon>Meloidogyninae</taxon>
        <taxon>Meloidogyne</taxon>
    </lineage>
</organism>
<keyword evidence="2" id="KW-0732">Signal</keyword>
<dbReference type="PROSITE" id="PS50076">
    <property type="entry name" value="DNAJ_2"/>
    <property type="match status" value="1"/>
</dbReference>
<dbReference type="Gene3D" id="1.10.287.110">
    <property type="entry name" value="DnaJ domain"/>
    <property type="match status" value="1"/>
</dbReference>
<dbReference type="Proteomes" id="UP000095281">
    <property type="component" value="Unplaced"/>
</dbReference>
<feature type="chain" id="PRO_5009316080" evidence="2">
    <location>
        <begin position="20"/>
        <end position="244"/>
    </location>
</feature>
<dbReference type="SUPFAM" id="SSF46565">
    <property type="entry name" value="Chaperone J-domain"/>
    <property type="match status" value="1"/>
</dbReference>
<feature type="domain" description="J" evidence="3">
    <location>
        <begin position="22"/>
        <end position="87"/>
    </location>
</feature>
<keyword evidence="4" id="KW-1185">Reference proteome</keyword>
<evidence type="ECO:0000256" key="2">
    <source>
        <dbReference type="SAM" id="SignalP"/>
    </source>
</evidence>